<comment type="subcellular location">
    <subcellularLocation>
        <location evidence="1">Cytoplasm</location>
        <location evidence="1">Cytoskeleton</location>
        <location evidence="1">Cilium basal body</location>
    </subcellularLocation>
</comment>
<keyword evidence="3" id="KW-0966">Cell projection</keyword>
<proteinExistence type="predicted"/>
<dbReference type="InterPro" id="IPR048959">
    <property type="entry name" value="ARMC9_ARM_dom"/>
</dbReference>
<organism evidence="7 8">
    <name type="scientific">Tritrichomonas musculus</name>
    <dbReference type="NCBI Taxonomy" id="1915356"/>
    <lineage>
        <taxon>Eukaryota</taxon>
        <taxon>Metamonada</taxon>
        <taxon>Parabasalia</taxon>
        <taxon>Tritrichomonadida</taxon>
        <taxon>Tritrichomonadidae</taxon>
        <taxon>Tritrichomonas</taxon>
    </lineage>
</organism>
<comment type="caution">
    <text evidence="7">The sequence shown here is derived from an EMBL/GenBank/DDBJ whole genome shotgun (WGS) entry which is preliminary data.</text>
</comment>
<feature type="domain" description="LisH" evidence="5">
    <location>
        <begin position="379"/>
        <end position="497"/>
    </location>
</feature>
<keyword evidence="8" id="KW-1185">Reference proteome</keyword>
<evidence type="ECO:0000256" key="4">
    <source>
        <dbReference type="SAM" id="MobiDB-lite"/>
    </source>
</evidence>
<dbReference type="PANTHER" id="PTHR14881">
    <property type="entry name" value="LISH DOMAIN-CONTAINING PROTEIN ARMC9"/>
    <property type="match status" value="1"/>
</dbReference>
<feature type="region of interest" description="Disordered" evidence="4">
    <location>
        <begin position="556"/>
        <end position="593"/>
    </location>
</feature>
<accession>A0ABR2I860</accession>
<feature type="compositionally biased region" description="Basic and acidic residues" evidence="4">
    <location>
        <begin position="556"/>
        <end position="568"/>
    </location>
</feature>
<keyword evidence="2" id="KW-0970">Cilium biogenesis/degradation</keyword>
<feature type="domain" description="ARMC9 CTLH-like" evidence="6">
    <location>
        <begin position="50"/>
        <end position="172"/>
    </location>
</feature>
<dbReference type="InterPro" id="IPR011989">
    <property type="entry name" value="ARM-like"/>
</dbReference>
<dbReference type="Pfam" id="PF21050">
    <property type="entry name" value="ARMC9_ARM"/>
    <property type="match status" value="1"/>
</dbReference>
<dbReference type="Pfam" id="PF23138">
    <property type="entry name" value="CTLH_Armc9"/>
    <property type="match status" value="1"/>
</dbReference>
<evidence type="ECO:0000259" key="5">
    <source>
        <dbReference type="Pfam" id="PF21050"/>
    </source>
</evidence>
<evidence type="ECO:0000256" key="1">
    <source>
        <dbReference type="ARBA" id="ARBA00004120"/>
    </source>
</evidence>
<dbReference type="Gene3D" id="1.25.10.10">
    <property type="entry name" value="Leucine-rich Repeat Variant"/>
    <property type="match status" value="1"/>
</dbReference>
<dbReference type="InterPro" id="IPR056327">
    <property type="entry name" value="ARMC9_CTLH-like_dom"/>
</dbReference>
<name>A0ABR2I860_9EUKA</name>
<dbReference type="PANTHER" id="PTHR14881:SF4">
    <property type="entry name" value="LISH DOMAIN-CONTAINING PROTEIN ARMC9"/>
    <property type="match status" value="1"/>
</dbReference>
<evidence type="ECO:0000259" key="6">
    <source>
        <dbReference type="Pfam" id="PF23138"/>
    </source>
</evidence>
<dbReference type="InterPro" id="IPR040369">
    <property type="entry name" value="ARMC9"/>
</dbReference>
<sequence length="593" mass="66265">MSTEVFDAIADFLQFCGMNSTLAVFQSERLSCPPIEEIARRRNNTQAEFKQDIINSLSTGDVQRFRSLWGSKWQAAPDQTAQKLLFRCEVFFAVFPLHPANRVKFGDIHESLQRFREFLDTHQSDLSQSTEFLPFYALPYIPNPADHPSFKKIFTVAWFDDLKRQLNEWLDRQLVGAQMPILITALQSPTEQIASTDSELWSVALELADALQHAEHGDIPPHEYISSLFARIGIFPGGAVKFTATTDFSPLDFAKVTKDLEKPDLSAPLLKACVNRLTRAPTEHIKRFYVELISGDIFKVKSDLLSKLLSTPGPVKSYTLRLLNILATDPPGRQYIFKYKKLIDLLMPILSEDDSDDLMNTVGILQKLSFMKDAKTQFIKAGVLDAILKLLADPSRLSDYTGDYAAALAMSLCMRKESAKKCINNDALSIFAELSGTASQQQQFYAMAALSELFAKEPKLREKAKSLGLPALFEKMRSSATDPGNIDQFNYVIKAMNGEIEDTGDDDADADDDANDNGSVMFDAYDEVGNEQWDFEVEGEALLAKYVITTGEATKAKEQIDKSLRDSQSRMSISLGGSKSSSRRPFTPNSGHK</sequence>
<dbReference type="Proteomes" id="UP001470230">
    <property type="component" value="Unassembled WGS sequence"/>
</dbReference>
<evidence type="ECO:0000313" key="8">
    <source>
        <dbReference type="Proteomes" id="UP001470230"/>
    </source>
</evidence>
<dbReference type="InterPro" id="IPR016024">
    <property type="entry name" value="ARM-type_fold"/>
</dbReference>
<evidence type="ECO:0000256" key="3">
    <source>
        <dbReference type="ARBA" id="ARBA00023273"/>
    </source>
</evidence>
<dbReference type="SUPFAM" id="SSF48371">
    <property type="entry name" value="ARM repeat"/>
    <property type="match status" value="1"/>
</dbReference>
<gene>
    <name evidence="7" type="ORF">M9Y10_013306</name>
</gene>
<dbReference type="EMBL" id="JAPFFF010000019">
    <property type="protein sequence ID" value="KAK8858205.1"/>
    <property type="molecule type" value="Genomic_DNA"/>
</dbReference>
<protein>
    <submittedName>
        <fullName evidence="7">LisH domain-containing protein armc9</fullName>
    </submittedName>
</protein>
<reference evidence="7 8" key="1">
    <citation type="submission" date="2024-04" db="EMBL/GenBank/DDBJ databases">
        <title>Tritrichomonas musculus Genome.</title>
        <authorList>
            <person name="Alves-Ferreira E."/>
            <person name="Grigg M."/>
            <person name="Lorenzi H."/>
            <person name="Galac M."/>
        </authorList>
    </citation>
    <scope>NUCLEOTIDE SEQUENCE [LARGE SCALE GENOMIC DNA]</scope>
    <source>
        <strain evidence="7 8">EAF2021</strain>
    </source>
</reference>
<evidence type="ECO:0000313" key="7">
    <source>
        <dbReference type="EMBL" id="KAK8858205.1"/>
    </source>
</evidence>
<evidence type="ECO:0000256" key="2">
    <source>
        <dbReference type="ARBA" id="ARBA00022794"/>
    </source>
</evidence>
<feature type="compositionally biased region" description="Low complexity" evidence="4">
    <location>
        <begin position="569"/>
        <end position="584"/>
    </location>
</feature>